<dbReference type="EMBL" id="QKOE01000001">
    <property type="protein sequence ID" value="PZA18164.1"/>
    <property type="molecule type" value="Genomic_DNA"/>
</dbReference>
<evidence type="ECO:0000313" key="1">
    <source>
        <dbReference type="EMBL" id="PZA18164.1"/>
    </source>
</evidence>
<gene>
    <name evidence="1" type="ORF">DNK49_01065</name>
</gene>
<dbReference type="AlphaFoldDB" id="A0A323V0E8"/>
<reference evidence="1 2" key="1">
    <citation type="submission" date="2018-06" db="EMBL/GenBank/DDBJ databases">
        <title>Azoarcus communis strain SWub3 genome.</title>
        <authorList>
            <person name="Zorraquino Salvo V."/>
            <person name="Toubiana D."/>
            <person name="Blumwald E."/>
        </authorList>
    </citation>
    <scope>NUCLEOTIDE SEQUENCE [LARGE SCALE GENOMIC DNA]</scope>
    <source>
        <strain evidence="1 2">SWub3</strain>
    </source>
</reference>
<proteinExistence type="predicted"/>
<evidence type="ECO:0000313" key="2">
    <source>
        <dbReference type="Proteomes" id="UP000248259"/>
    </source>
</evidence>
<accession>A0A323V0E8</accession>
<sequence>MVTPVDLKSGMLRVTISLNQNAEAECPFVTLESHMKSVTAIPLVLASTAAVADAGGTDRNGCRWSRHKQTA</sequence>
<keyword evidence="2" id="KW-1185">Reference proteome</keyword>
<name>A0A323V0E8_9RHOO</name>
<protein>
    <submittedName>
        <fullName evidence="1">Uncharacterized protein</fullName>
    </submittedName>
</protein>
<organism evidence="1 2">
    <name type="scientific">Parazoarcus communis SWub3 = DSM 12120</name>
    <dbReference type="NCBI Taxonomy" id="1121029"/>
    <lineage>
        <taxon>Bacteria</taxon>
        <taxon>Pseudomonadati</taxon>
        <taxon>Pseudomonadota</taxon>
        <taxon>Betaproteobacteria</taxon>
        <taxon>Rhodocyclales</taxon>
        <taxon>Zoogloeaceae</taxon>
        <taxon>Parazoarcus</taxon>
    </lineage>
</organism>
<comment type="caution">
    <text evidence="1">The sequence shown here is derived from an EMBL/GenBank/DDBJ whole genome shotgun (WGS) entry which is preliminary data.</text>
</comment>
<dbReference type="Proteomes" id="UP000248259">
    <property type="component" value="Unassembled WGS sequence"/>
</dbReference>